<evidence type="ECO:0000313" key="2">
    <source>
        <dbReference type="Proteomes" id="UP001056819"/>
    </source>
</evidence>
<dbReference type="RefSeq" id="WP_034333878.1">
    <property type="nucleotide sequence ID" value="NZ_CP097501.1"/>
</dbReference>
<proteinExistence type="predicted"/>
<sequence length="122" mass="13928">MMPPEVNNTLVECLQYTLTLRLAYAPAADAIEGTMMAWQTTFDNLPWAWDEERDSQRLKQAFATFWANAERFPTPRLIIDSLPPVPPPTVKLLPHKPTPEQMAANRNRLQQLLKILSKGKTL</sequence>
<protein>
    <submittedName>
        <fullName evidence="1">Uncharacterized protein</fullName>
    </submittedName>
</protein>
<dbReference type="Proteomes" id="UP001056819">
    <property type="component" value="Chromosome"/>
</dbReference>
<gene>
    <name evidence="1" type="ORF">LNQ82_02935</name>
</gene>
<accession>A0AAE9L073</accession>
<evidence type="ECO:0000313" key="1">
    <source>
        <dbReference type="EMBL" id="URD68136.1"/>
    </source>
</evidence>
<dbReference type="EMBL" id="CP097501">
    <property type="protein sequence ID" value="URD68136.1"/>
    <property type="molecule type" value="Genomic_DNA"/>
</dbReference>
<dbReference type="AlphaFoldDB" id="A0AAE9L073"/>
<organism evidence="1 2">
    <name type="scientific">Conchiformibius steedae DSM 2580</name>
    <dbReference type="NCBI Taxonomy" id="1121352"/>
    <lineage>
        <taxon>Bacteria</taxon>
        <taxon>Pseudomonadati</taxon>
        <taxon>Pseudomonadota</taxon>
        <taxon>Betaproteobacteria</taxon>
        <taxon>Neisseriales</taxon>
        <taxon>Neisseriaceae</taxon>
        <taxon>Conchiformibius</taxon>
    </lineage>
</organism>
<reference evidence="1" key="1">
    <citation type="submission" date="2022-05" db="EMBL/GenBank/DDBJ databases">
        <title>Alysiella filiformis genome sequencing.</title>
        <authorList>
            <person name="Viehboeck T."/>
        </authorList>
    </citation>
    <scope>NUCLEOTIDE SEQUENCE</scope>
    <source>
        <strain evidence="1">DSM 2580</strain>
    </source>
</reference>
<name>A0AAE9L073_9NEIS</name>